<protein>
    <submittedName>
        <fullName evidence="2">Biopolymer transporter Tol</fullName>
    </submittedName>
</protein>
<dbReference type="Proteomes" id="UP001304125">
    <property type="component" value="Chromosome"/>
</dbReference>
<accession>A0AA96F6J1</accession>
<dbReference type="RefSeq" id="WP_313498188.1">
    <property type="nucleotide sequence ID" value="NZ_CP134879.1"/>
</dbReference>
<sequence>MSATPSAPAPRTLAEGQRCRVRIHDLRTHESTTVLETWELLLEAPNWDRHGRLVLNGDGSLWTLDVESGALAQIAIDGVPDLNNDHVLAPDGVTVYVSANDFHLYAAPLAGGEARRVTGDDHGRLHFLHGISPDGTTLAYIGLQPEGDEWWARAEVFTVSTDGTGDTRLPQGGSPADGSEHSPDGAWIYFNTELFTETPGHAQIARMRPDGRDVERLTYSDRVDWFPHPSPDGARTVYLSYPSGTVGHPADRPVELRLVEADAWDRPATIVSLQGGQGTINVNSWAPDSQRFAYVDYPRDEA</sequence>
<reference evidence="2 3" key="1">
    <citation type="submission" date="2023-09" db="EMBL/GenBank/DDBJ databases">
        <title>Demequina sp. a novel bacteria isolated from Capsicum annuum.</title>
        <authorList>
            <person name="Humaira Z."/>
            <person name="Lee J."/>
            <person name="Cho D."/>
        </authorList>
    </citation>
    <scope>NUCLEOTIDE SEQUENCE [LARGE SCALE GENOMIC DNA]</scope>
    <source>
        <strain evidence="2 3">OYTSA14</strain>
    </source>
</reference>
<dbReference type="SUPFAM" id="SSF69304">
    <property type="entry name" value="Tricorn protease N-terminal domain"/>
    <property type="match status" value="1"/>
</dbReference>
<dbReference type="Gene3D" id="2.120.10.30">
    <property type="entry name" value="TolB, C-terminal domain"/>
    <property type="match status" value="1"/>
</dbReference>
<proteinExistence type="predicted"/>
<dbReference type="EMBL" id="CP134879">
    <property type="protein sequence ID" value="WNM24442.1"/>
    <property type="molecule type" value="Genomic_DNA"/>
</dbReference>
<dbReference type="PANTHER" id="PTHR36842:SF1">
    <property type="entry name" value="PROTEIN TOLB"/>
    <property type="match status" value="1"/>
</dbReference>
<name>A0AA96F6J1_9MICO</name>
<dbReference type="PANTHER" id="PTHR36842">
    <property type="entry name" value="PROTEIN TOLB HOMOLOG"/>
    <property type="match status" value="1"/>
</dbReference>
<organism evidence="2 3">
    <name type="scientific">Demequina capsici</name>
    <dbReference type="NCBI Taxonomy" id="3075620"/>
    <lineage>
        <taxon>Bacteria</taxon>
        <taxon>Bacillati</taxon>
        <taxon>Actinomycetota</taxon>
        <taxon>Actinomycetes</taxon>
        <taxon>Micrococcales</taxon>
        <taxon>Demequinaceae</taxon>
        <taxon>Demequina</taxon>
    </lineage>
</organism>
<keyword evidence="3" id="KW-1185">Reference proteome</keyword>
<evidence type="ECO:0000313" key="3">
    <source>
        <dbReference type="Proteomes" id="UP001304125"/>
    </source>
</evidence>
<dbReference type="AlphaFoldDB" id="A0AA96F6J1"/>
<dbReference type="InterPro" id="IPR011042">
    <property type="entry name" value="6-blade_b-propeller_TolB-like"/>
</dbReference>
<feature type="region of interest" description="Disordered" evidence="1">
    <location>
        <begin position="162"/>
        <end position="182"/>
    </location>
</feature>
<evidence type="ECO:0000256" key="1">
    <source>
        <dbReference type="SAM" id="MobiDB-lite"/>
    </source>
</evidence>
<gene>
    <name evidence="2" type="ORF">RN606_13920</name>
</gene>
<evidence type="ECO:0000313" key="2">
    <source>
        <dbReference type="EMBL" id="WNM24442.1"/>
    </source>
</evidence>